<evidence type="ECO:0000256" key="1">
    <source>
        <dbReference type="ARBA" id="ARBA00010617"/>
    </source>
</evidence>
<dbReference type="PANTHER" id="PTHR46696">
    <property type="entry name" value="P450, PUTATIVE (EUROFUNG)-RELATED"/>
    <property type="match status" value="1"/>
</dbReference>
<feature type="region of interest" description="Disordered" evidence="3">
    <location>
        <begin position="72"/>
        <end position="97"/>
    </location>
</feature>
<evidence type="ECO:0000256" key="3">
    <source>
        <dbReference type="SAM" id="MobiDB-lite"/>
    </source>
</evidence>
<proteinExistence type="inferred from homology"/>
<dbReference type="InterPro" id="IPR002397">
    <property type="entry name" value="Cyt_P450_B"/>
</dbReference>
<dbReference type="PRINTS" id="PR00385">
    <property type="entry name" value="P450"/>
</dbReference>
<protein>
    <submittedName>
        <fullName evidence="4">Cytochrome P450</fullName>
    </submittedName>
</protein>
<keyword evidence="2" id="KW-0349">Heme</keyword>
<organism evidence="4 5">
    <name type="scientific">Nocardiopsis endophytica</name>
    <dbReference type="NCBI Taxonomy" id="3018445"/>
    <lineage>
        <taxon>Bacteria</taxon>
        <taxon>Bacillati</taxon>
        <taxon>Actinomycetota</taxon>
        <taxon>Actinomycetes</taxon>
        <taxon>Streptosporangiales</taxon>
        <taxon>Nocardiopsidaceae</taxon>
        <taxon>Nocardiopsis</taxon>
    </lineage>
</organism>
<dbReference type="Proteomes" id="UP001527866">
    <property type="component" value="Unassembled WGS sequence"/>
</dbReference>
<dbReference type="Gene3D" id="1.10.630.10">
    <property type="entry name" value="Cytochrome P450"/>
    <property type="match status" value="1"/>
</dbReference>
<dbReference type="InterPro" id="IPR036396">
    <property type="entry name" value="Cyt_P450_sf"/>
</dbReference>
<name>A0ABT4U393_9ACTN</name>
<keyword evidence="2" id="KW-0479">Metal-binding</keyword>
<dbReference type="PROSITE" id="PS00086">
    <property type="entry name" value="CYTOCHROME_P450"/>
    <property type="match status" value="1"/>
</dbReference>
<accession>A0ABT4U393</accession>
<keyword evidence="2" id="KW-0408">Iron</keyword>
<comment type="caution">
    <text evidence="4">The sequence shown here is derived from an EMBL/GenBank/DDBJ whole genome shotgun (WGS) entry which is preliminary data.</text>
</comment>
<keyword evidence="5" id="KW-1185">Reference proteome</keyword>
<keyword evidence="2" id="KW-0503">Monooxygenase</keyword>
<comment type="similarity">
    <text evidence="1 2">Belongs to the cytochrome P450 family.</text>
</comment>
<evidence type="ECO:0000313" key="5">
    <source>
        <dbReference type="Proteomes" id="UP001527866"/>
    </source>
</evidence>
<dbReference type="EMBL" id="JAQFWQ010000029">
    <property type="protein sequence ID" value="MDA2811427.1"/>
    <property type="molecule type" value="Genomic_DNA"/>
</dbReference>
<dbReference type="InterPro" id="IPR017972">
    <property type="entry name" value="Cyt_P450_CS"/>
</dbReference>
<evidence type="ECO:0000256" key="2">
    <source>
        <dbReference type="RuleBase" id="RU000461"/>
    </source>
</evidence>
<dbReference type="Pfam" id="PF00067">
    <property type="entry name" value="p450"/>
    <property type="match status" value="1"/>
</dbReference>
<dbReference type="CDD" id="cd11030">
    <property type="entry name" value="CYP105-like"/>
    <property type="match status" value="1"/>
</dbReference>
<sequence length="409" mass="45038">MAGPTLHDTGRPALELPLPRRCPMSEPAEYADLRTGGPTRVRTRDGRWVWAVTRYADVRALLSSPDFSADGRNPDLPAVKPEMRGVLTDPPFLRQDPPRHTAERRLLIPEFTLRRVQGLRPGVERTTAELLDGMRRKGPPADLVEDLALPLPSSVICRLLGVPYDDHAFFQEQARAVVSRTSTREETLTALGRLFGYMDELLTRKRRDPGDDVMSRLATRHMEPAGELSREGAVKMCAMVLTAGHETTANMIALGAVALAEDPDLRAVVRERPDRVPDVVAELLRYFSIADLIPVRVAVRDTRVGGVDIRAGEGAIALLAGANRDPEAFGDPDRLRVRSGDQRHLAFGYGVHQCLGANLARMELEVVLPALVERLPGLRLEAPVSELPYKHDGLVFGLHSLPVSWGGDQ</sequence>
<dbReference type="PRINTS" id="PR00359">
    <property type="entry name" value="BP450"/>
</dbReference>
<reference evidence="4 5" key="1">
    <citation type="submission" date="2023-01" db="EMBL/GenBank/DDBJ databases">
        <title>Draft genome sequence of Nocardiopsis sp. RSe5-2 isolated from halophytes.</title>
        <authorList>
            <person name="Duangmal K."/>
            <person name="Chantavorakit T."/>
        </authorList>
    </citation>
    <scope>NUCLEOTIDE SEQUENCE [LARGE SCALE GENOMIC DNA]</scope>
    <source>
        <strain evidence="4 5">RSe5-2</strain>
    </source>
</reference>
<dbReference type="SUPFAM" id="SSF48264">
    <property type="entry name" value="Cytochrome P450"/>
    <property type="match status" value="1"/>
</dbReference>
<dbReference type="PANTHER" id="PTHR46696:SF1">
    <property type="entry name" value="CYTOCHROME P450 YJIB-RELATED"/>
    <property type="match status" value="1"/>
</dbReference>
<dbReference type="RefSeq" id="WP_270685882.1">
    <property type="nucleotide sequence ID" value="NZ_JAQFWQ010000029.1"/>
</dbReference>
<dbReference type="InterPro" id="IPR001128">
    <property type="entry name" value="Cyt_P450"/>
</dbReference>
<gene>
    <name evidence="4" type="ORF">O4J56_12360</name>
</gene>
<keyword evidence="2" id="KW-0560">Oxidoreductase</keyword>
<evidence type="ECO:0000313" key="4">
    <source>
        <dbReference type="EMBL" id="MDA2811427.1"/>
    </source>
</evidence>